<sequence length="108" mass="12488">MGFTKEEFFAYLLLYAAKADFVETAEEKAYILSKVTPEVYGKVHRIFEKDSDSERIEVMLENVRTHNYKQSSPQELLDEIKAIMASDGELDATERMYLIGIRRLIMSA</sequence>
<dbReference type="EMBL" id="JAAGVY010000009">
    <property type="protein sequence ID" value="NEN23226.1"/>
    <property type="molecule type" value="Genomic_DNA"/>
</dbReference>
<keyword evidence="2" id="KW-1185">Reference proteome</keyword>
<protein>
    <recommendedName>
        <fullName evidence="3">TerB family tellurite resistance protein</fullName>
    </recommendedName>
</protein>
<dbReference type="RefSeq" id="WP_163284235.1">
    <property type="nucleotide sequence ID" value="NZ_JAAGVY010000009.1"/>
</dbReference>
<comment type="caution">
    <text evidence="1">The sequence shown here is derived from an EMBL/GenBank/DDBJ whole genome shotgun (WGS) entry which is preliminary data.</text>
</comment>
<evidence type="ECO:0000313" key="2">
    <source>
        <dbReference type="Proteomes" id="UP000486602"/>
    </source>
</evidence>
<gene>
    <name evidence="1" type="ORF">G3O08_06900</name>
</gene>
<proteinExistence type="predicted"/>
<evidence type="ECO:0000313" key="1">
    <source>
        <dbReference type="EMBL" id="NEN23226.1"/>
    </source>
</evidence>
<accession>A0A7K3WNL5</accession>
<dbReference type="Proteomes" id="UP000486602">
    <property type="component" value="Unassembled WGS sequence"/>
</dbReference>
<organism evidence="1 2">
    <name type="scientific">Cryomorpha ignava</name>
    <dbReference type="NCBI Taxonomy" id="101383"/>
    <lineage>
        <taxon>Bacteria</taxon>
        <taxon>Pseudomonadati</taxon>
        <taxon>Bacteroidota</taxon>
        <taxon>Flavobacteriia</taxon>
        <taxon>Flavobacteriales</taxon>
        <taxon>Cryomorphaceae</taxon>
        <taxon>Cryomorpha</taxon>
    </lineage>
</organism>
<dbReference type="Gene3D" id="1.10.3680.10">
    <property type="entry name" value="TerB-like"/>
    <property type="match status" value="1"/>
</dbReference>
<dbReference type="InterPro" id="IPR029024">
    <property type="entry name" value="TerB-like"/>
</dbReference>
<evidence type="ECO:0008006" key="3">
    <source>
        <dbReference type="Google" id="ProtNLM"/>
    </source>
</evidence>
<name>A0A7K3WNL5_9FLAO</name>
<dbReference type="SUPFAM" id="SSF158682">
    <property type="entry name" value="TerB-like"/>
    <property type="match status" value="1"/>
</dbReference>
<dbReference type="AlphaFoldDB" id="A0A7K3WNL5"/>
<reference evidence="1 2" key="1">
    <citation type="submission" date="2020-02" db="EMBL/GenBank/DDBJ databases">
        <title>Out from the shadows clarifying the taxonomy of the family Cryomorphaceae and related taxa by utilizing the GTDB taxonomic framework.</title>
        <authorList>
            <person name="Bowman J.P."/>
        </authorList>
    </citation>
    <scope>NUCLEOTIDE SEQUENCE [LARGE SCALE GENOMIC DNA]</scope>
    <source>
        <strain evidence="1 2">QSSC 1-22</strain>
    </source>
</reference>